<accession>A0A0H2RXU9</accession>
<reference evidence="3 4" key="1">
    <citation type="submission" date="2015-04" db="EMBL/GenBank/DDBJ databases">
        <title>Complete genome sequence of Schizopora paradoxa KUC8140, a cosmopolitan wood degrader in East Asia.</title>
        <authorList>
            <consortium name="DOE Joint Genome Institute"/>
            <person name="Min B."/>
            <person name="Park H."/>
            <person name="Jang Y."/>
            <person name="Kim J.-J."/>
            <person name="Kim K.H."/>
            <person name="Pangilinan J."/>
            <person name="Lipzen A."/>
            <person name="Riley R."/>
            <person name="Grigoriev I.V."/>
            <person name="Spatafora J.W."/>
            <person name="Choi I.-G."/>
        </authorList>
    </citation>
    <scope>NUCLEOTIDE SEQUENCE [LARGE SCALE GENOMIC DNA]</scope>
    <source>
        <strain evidence="3 4">KUC8140</strain>
    </source>
</reference>
<dbReference type="Proteomes" id="UP000053477">
    <property type="component" value="Unassembled WGS sequence"/>
</dbReference>
<feature type="transmembrane region" description="Helical" evidence="1">
    <location>
        <begin position="96"/>
        <end position="114"/>
    </location>
</feature>
<dbReference type="STRING" id="27342.A0A0H2RXU9"/>
<keyword evidence="1" id="KW-0472">Membrane</keyword>
<keyword evidence="4" id="KW-1185">Reference proteome</keyword>
<evidence type="ECO:0000256" key="1">
    <source>
        <dbReference type="SAM" id="Phobius"/>
    </source>
</evidence>
<protein>
    <recommendedName>
        <fullName evidence="2">DUF6533 domain-containing protein</fullName>
    </recommendedName>
</protein>
<feature type="domain" description="DUF6533" evidence="2">
    <location>
        <begin position="1"/>
        <end position="38"/>
    </location>
</feature>
<keyword evidence="1" id="KW-1133">Transmembrane helix</keyword>
<feature type="transmembrane region" description="Helical" evidence="1">
    <location>
        <begin position="29"/>
        <end position="50"/>
    </location>
</feature>
<sequence>LACLYYDHLVTFPQEVEEFWKRKISFVSILFFVNRYATALGYIPIIYFIFWSPGNDEVNVEIPIVSHADLTSRRLCNINFKVTFELTSTVFSSYKVAWILSVVFDTTIFALTLIRTIQMRRVY</sequence>
<evidence type="ECO:0000259" key="2">
    <source>
        <dbReference type="Pfam" id="PF20151"/>
    </source>
</evidence>
<dbReference type="Pfam" id="PF20151">
    <property type="entry name" value="DUF6533"/>
    <property type="match status" value="1"/>
</dbReference>
<dbReference type="InterPro" id="IPR045340">
    <property type="entry name" value="DUF6533"/>
</dbReference>
<dbReference type="OrthoDB" id="2745134at2759"/>
<name>A0A0H2RXU9_9AGAM</name>
<dbReference type="EMBL" id="KQ085945">
    <property type="protein sequence ID" value="KLO14338.1"/>
    <property type="molecule type" value="Genomic_DNA"/>
</dbReference>
<organism evidence="3 4">
    <name type="scientific">Schizopora paradoxa</name>
    <dbReference type="NCBI Taxonomy" id="27342"/>
    <lineage>
        <taxon>Eukaryota</taxon>
        <taxon>Fungi</taxon>
        <taxon>Dikarya</taxon>
        <taxon>Basidiomycota</taxon>
        <taxon>Agaricomycotina</taxon>
        <taxon>Agaricomycetes</taxon>
        <taxon>Hymenochaetales</taxon>
        <taxon>Schizoporaceae</taxon>
        <taxon>Schizopora</taxon>
    </lineage>
</organism>
<evidence type="ECO:0000313" key="4">
    <source>
        <dbReference type="Proteomes" id="UP000053477"/>
    </source>
</evidence>
<dbReference type="InParanoid" id="A0A0H2RXU9"/>
<proteinExistence type="predicted"/>
<evidence type="ECO:0000313" key="3">
    <source>
        <dbReference type="EMBL" id="KLO14338.1"/>
    </source>
</evidence>
<dbReference type="AlphaFoldDB" id="A0A0H2RXU9"/>
<gene>
    <name evidence="3" type="ORF">SCHPADRAFT_814660</name>
</gene>
<keyword evidence="1" id="KW-0812">Transmembrane</keyword>
<feature type="non-terminal residue" evidence="3">
    <location>
        <position position="1"/>
    </location>
</feature>
<feature type="non-terminal residue" evidence="3">
    <location>
        <position position="123"/>
    </location>
</feature>